<dbReference type="Proteomes" id="UP001305414">
    <property type="component" value="Unassembled WGS sequence"/>
</dbReference>
<accession>A0AAN7ZAU6</accession>
<reference evidence="1 2" key="1">
    <citation type="submission" date="2023-10" db="EMBL/GenBank/DDBJ databases">
        <title>Draft genome sequence of Xylaria bambusicola isolate GMP-LS, the root and basal stem rot pathogen of sugarcane in Indonesia.</title>
        <authorList>
            <person name="Selvaraj P."/>
            <person name="Muralishankar V."/>
            <person name="Muruganantham S."/>
            <person name="Sp S."/>
            <person name="Haryani S."/>
            <person name="Lau K.J.X."/>
            <person name="Naqvi N.I."/>
        </authorList>
    </citation>
    <scope>NUCLEOTIDE SEQUENCE [LARGE SCALE GENOMIC DNA]</scope>
    <source>
        <strain evidence="1">GMP-LS</strain>
    </source>
</reference>
<proteinExistence type="predicted"/>
<sequence>MPLYKSLVSSWISWTDSYLHSAGHSGTGTLEGIHAPEPTAHRGPHAPFVHPKAAVSAAYPVMSWRIIDLENNTTVHSIPSRQTLTGMRSKHSWADTFNQSWQKKKHTSTVCIVYAGQLARIVRQVRRQALSQSPATSGVTRRKMDS</sequence>
<gene>
    <name evidence="1" type="ORF">RRF57_008165</name>
</gene>
<protein>
    <submittedName>
        <fullName evidence="1">Uncharacterized protein</fullName>
    </submittedName>
</protein>
<evidence type="ECO:0000313" key="2">
    <source>
        <dbReference type="Proteomes" id="UP001305414"/>
    </source>
</evidence>
<dbReference type="AlphaFoldDB" id="A0AAN7ZAU6"/>
<name>A0AAN7ZAU6_9PEZI</name>
<comment type="caution">
    <text evidence="1">The sequence shown here is derived from an EMBL/GenBank/DDBJ whole genome shotgun (WGS) entry which is preliminary data.</text>
</comment>
<organism evidence="1 2">
    <name type="scientific">Xylaria bambusicola</name>
    <dbReference type="NCBI Taxonomy" id="326684"/>
    <lineage>
        <taxon>Eukaryota</taxon>
        <taxon>Fungi</taxon>
        <taxon>Dikarya</taxon>
        <taxon>Ascomycota</taxon>
        <taxon>Pezizomycotina</taxon>
        <taxon>Sordariomycetes</taxon>
        <taxon>Xylariomycetidae</taxon>
        <taxon>Xylariales</taxon>
        <taxon>Xylariaceae</taxon>
        <taxon>Xylaria</taxon>
    </lineage>
</organism>
<dbReference type="EMBL" id="JAWHQM010000025">
    <property type="protein sequence ID" value="KAK5632451.1"/>
    <property type="molecule type" value="Genomic_DNA"/>
</dbReference>
<keyword evidence="2" id="KW-1185">Reference proteome</keyword>
<evidence type="ECO:0000313" key="1">
    <source>
        <dbReference type="EMBL" id="KAK5632451.1"/>
    </source>
</evidence>